<reference evidence="1 2" key="1">
    <citation type="journal article" date="2024" name="bioRxiv">
        <title>A reference genome for Trichogramma kaykai: A tiny desert-dwelling parasitoid wasp with competing sex-ratio distorters.</title>
        <authorList>
            <person name="Culotta J."/>
            <person name="Lindsey A.R."/>
        </authorList>
    </citation>
    <scope>NUCLEOTIDE SEQUENCE [LARGE SCALE GENOMIC DNA]</scope>
    <source>
        <strain evidence="1 2">KSX58</strain>
    </source>
</reference>
<keyword evidence="2" id="KW-1185">Reference proteome</keyword>
<evidence type="ECO:0000313" key="1">
    <source>
        <dbReference type="EMBL" id="KAL3404834.1"/>
    </source>
</evidence>
<organism evidence="1 2">
    <name type="scientific">Trichogramma kaykai</name>
    <dbReference type="NCBI Taxonomy" id="54128"/>
    <lineage>
        <taxon>Eukaryota</taxon>
        <taxon>Metazoa</taxon>
        <taxon>Ecdysozoa</taxon>
        <taxon>Arthropoda</taxon>
        <taxon>Hexapoda</taxon>
        <taxon>Insecta</taxon>
        <taxon>Pterygota</taxon>
        <taxon>Neoptera</taxon>
        <taxon>Endopterygota</taxon>
        <taxon>Hymenoptera</taxon>
        <taxon>Apocrita</taxon>
        <taxon>Proctotrupomorpha</taxon>
        <taxon>Chalcidoidea</taxon>
        <taxon>Trichogrammatidae</taxon>
        <taxon>Trichogramma</taxon>
    </lineage>
</organism>
<evidence type="ECO:0000313" key="2">
    <source>
        <dbReference type="Proteomes" id="UP001627154"/>
    </source>
</evidence>
<name>A0ABD2XIZ8_9HYME</name>
<proteinExistence type="predicted"/>
<accession>A0ABD2XIZ8</accession>
<comment type="caution">
    <text evidence="1">The sequence shown here is derived from an EMBL/GenBank/DDBJ whole genome shotgun (WGS) entry which is preliminary data.</text>
</comment>
<protein>
    <submittedName>
        <fullName evidence="1">Uncharacterized protein</fullName>
    </submittedName>
</protein>
<gene>
    <name evidence="1" type="ORF">TKK_002500</name>
</gene>
<dbReference type="EMBL" id="JBJJXI010000022">
    <property type="protein sequence ID" value="KAL3404834.1"/>
    <property type="molecule type" value="Genomic_DNA"/>
</dbReference>
<dbReference type="Proteomes" id="UP001627154">
    <property type="component" value="Unassembled WGS sequence"/>
</dbReference>
<sequence length="158" mass="18208">MQPCTHAHVKIAQVERRGLWDDFRTSIFERPSKRAIQRERRREQQLSGSGRYLSFFARKDAGITNINKKEGNKKKKSKKERKKKNNFVTSLLITHSCLSSNRSLRLSNYLSLVLLRVAARGCSSIGGLYIKLLGRSDTRTQLYALQKFFPLGFSNSRD</sequence>
<dbReference type="AlphaFoldDB" id="A0ABD2XIZ8"/>